<dbReference type="Pfam" id="PF07676">
    <property type="entry name" value="PD40"/>
    <property type="match status" value="3"/>
</dbReference>
<dbReference type="SUPFAM" id="SSF48452">
    <property type="entry name" value="TPR-like"/>
    <property type="match status" value="1"/>
</dbReference>
<evidence type="ECO:0000256" key="1">
    <source>
        <dbReference type="ARBA" id="ARBA00004442"/>
    </source>
</evidence>
<proteinExistence type="predicted"/>
<feature type="signal peptide" evidence="5">
    <location>
        <begin position="1"/>
        <end position="25"/>
    </location>
</feature>
<dbReference type="Gene3D" id="2.120.10.30">
    <property type="entry name" value="TolB, C-terminal domain"/>
    <property type="match status" value="1"/>
</dbReference>
<dbReference type="Gene3D" id="3.30.1330.60">
    <property type="entry name" value="OmpA-like domain"/>
    <property type="match status" value="1"/>
</dbReference>
<dbReference type="GO" id="GO:0009279">
    <property type="term" value="C:cell outer membrane"/>
    <property type="evidence" value="ECO:0007669"/>
    <property type="project" value="UniProtKB-SubCell"/>
</dbReference>
<dbReference type="CDD" id="cd07185">
    <property type="entry name" value="OmpA_C-like"/>
    <property type="match status" value="1"/>
</dbReference>
<dbReference type="PANTHER" id="PTHR30329">
    <property type="entry name" value="STATOR ELEMENT OF FLAGELLAR MOTOR COMPLEX"/>
    <property type="match status" value="1"/>
</dbReference>
<dbReference type="SUPFAM" id="SSF49464">
    <property type="entry name" value="Carboxypeptidase regulatory domain-like"/>
    <property type="match status" value="1"/>
</dbReference>
<dbReference type="InterPro" id="IPR008969">
    <property type="entry name" value="CarboxyPept-like_regulatory"/>
</dbReference>
<dbReference type="PANTHER" id="PTHR30329:SF21">
    <property type="entry name" value="LIPOPROTEIN YIAD-RELATED"/>
    <property type="match status" value="1"/>
</dbReference>
<dbReference type="EMBL" id="QLLQ01000005">
    <property type="protein sequence ID" value="RAJ24714.1"/>
    <property type="molecule type" value="Genomic_DNA"/>
</dbReference>
<dbReference type="OrthoDB" id="9809364at2"/>
<evidence type="ECO:0000313" key="7">
    <source>
        <dbReference type="EMBL" id="RAJ24714.1"/>
    </source>
</evidence>
<dbReference type="Pfam" id="PF13620">
    <property type="entry name" value="CarboxypepD_reg"/>
    <property type="match status" value="1"/>
</dbReference>
<dbReference type="Pfam" id="PF00691">
    <property type="entry name" value="OmpA"/>
    <property type="match status" value="1"/>
</dbReference>
<keyword evidence="3" id="KW-0998">Cell outer membrane</keyword>
<dbReference type="InterPro" id="IPR011042">
    <property type="entry name" value="6-blade_b-propeller_TolB-like"/>
</dbReference>
<keyword evidence="2 4" id="KW-0472">Membrane</keyword>
<dbReference type="PRINTS" id="PR01021">
    <property type="entry name" value="OMPADOMAIN"/>
</dbReference>
<dbReference type="Gene3D" id="1.25.40.10">
    <property type="entry name" value="Tetratricopeptide repeat domain"/>
    <property type="match status" value="1"/>
</dbReference>
<dbReference type="InterPro" id="IPR006664">
    <property type="entry name" value="OMP_bac"/>
</dbReference>
<feature type="domain" description="OmpA-like" evidence="6">
    <location>
        <begin position="527"/>
        <end position="647"/>
    </location>
</feature>
<evidence type="ECO:0000256" key="3">
    <source>
        <dbReference type="ARBA" id="ARBA00023237"/>
    </source>
</evidence>
<organism evidence="7 8">
    <name type="scientific">Gelidibacter algens</name>
    <dbReference type="NCBI Taxonomy" id="49280"/>
    <lineage>
        <taxon>Bacteria</taxon>
        <taxon>Pseudomonadati</taxon>
        <taxon>Bacteroidota</taxon>
        <taxon>Flavobacteriia</taxon>
        <taxon>Flavobacteriales</taxon>
        <taxon>Flavobacteriaceae</taxon>
        <taxon>Gelidibacter</taxon>
    </lineage>
</organism>
<dbReference type="SUPFAM" id="SSF82171">
    <property type="entry name" value="DPP6 N-terminal domain-like"/>
    <property type="match status" value="1"/>
</dbReference>
<comment type="caution">
    <text evidence="7">The sequence shown here is derived from an EMBL/GenBank/DDBJ whole genome shotgun (WGS) entry which is preliminary data.</text>
</comment>
<dbReference type="InterPro" id="IPR006665">
    <property type="entry name" value="OmpA-like"/>
</dbReference>
<reference evidence="7 8" key="1">
    <citation type="submission" date="2018-06" db="EMBL/GenBank/DDBJ databases">
        <title>Genomic Encyclopedia of Archaeal and Bacterial Type Strains, Phase II (KMG-II): from individual species to whole genera.</title>
        <authorList>
            <person name="Goeker M."/>
        </authorList>
    </citation>
    <scope>NUCLEOTIDE SEQUENCE [LARGE SCALE GENOMIC DNA]</scope>
    <source>
        <strain evidence="7 8">DSM 12408</strain>
    </source>
</reference>
<evidence type="ECO:0000259" key="6">
    <source>
        <dbReference type="PROSITE" id="PS51123"/>
    </source>
</evidence>
<evidence type="ECO:0000256" key="2">
    <source>
        <dbReference type="ARBA" id="ARBA00023136"/>
    </source>
</evidence>
<dbReference type="AlphaFoldDB" id="A0A1A7R0P5"/>
<dbReference type="InterPro" id="IPR050330">
    <property type="entry name" value="Bact_OuterMem_StrucFunc"/>
</dbReference>
<evidence type="ECO:0000256" key="5">
    <source>
        <dbReference type="SAM" id="SignalP"/>
    </source>
</evidence>
<dbReference type="InterPro" id="IPR011990">
    <property type="entry name" value="TPR-like_helical_dom_sf"/>
</dbReference>
<dbReference type="Proteomes" id="UP000248987">
    <property type="component" value="Unassembled WGS sequence"/>
</dbReference>
<keyword evidence="8" id="KW-1185">Reference proteome</keyword>
<evidence type="ECO:0000256" key="4">
    <source>
        <dbReference type="PROSITE-ProRule" id="PRU00473"/>
    </source>
</evidence>
<comment type="subcellular location">
    <subcellularLocation>
        <location evidence="1">Cell outer membrane</location>
    </subcellularLocation>
</comment>
<protein>
    <submittedName>
        <fullName evidence="7">Outer membrane protein OmpA-like peptidoglycan-associated protein</fullName>
    </submittedName>
</protein>
<feature type="chain" id="PRO_5030025469" evidence="5">
    <location>
        <begin position="26"/>
        <end position="647"/>
    </location>
</feature>
<dbReference type="InterPro" id="IPR011659">
    <property type="entry name" value="WD40"/>
</dbReference>
<name>A0A1A7R0P5_9FLAO</name>
<dbReference type="InterPro" id="IPR036737">
    <property type="entry name" value="OmpA-like_sf"/>
</dbReference>
<dbReference type="STRING" id="49280.A9996_10065"/>
<keyword evidence="5" id="KW-0732">Signal</keyword>
<accession>A0A1A7R0P5</accession>
<dbReference type="RefSeq" id="WP_066434071.1">
    <property type="nucleotide sequence ID" value="NZ_LZRN01000018.1"/>
</dbReference>
<gene>
    <name evidence="7" type="ORF">LX77_01710</name>
</gene>
<dbReference type="SUPFAM" id="SSF103088">
    <property type="entry name" value="OmpA-like"/>
    <property type="match status" value="1"/>
</dbReference>
<sequence length="647" mass="72630">MKNSITIYSFCLFFIGLISLTSVQAQESKLKNATEKYENLNYVNAQKIYLEVAEKGYASEEVFTKLANSYYFNAQYNQAVKWYDSLFNLNANPDNPLVYLRFSQALKATGKLAKASEYYDAFAQKSGNEANMMSAQDYEALIQENSGRYDIAAIEKIYDDNSISFGYFKLENTLYYASTNDSKSLLNTRSAWDGLSFLSLYAVELDSLNQAIAKPDALKGNLNSKFHESSPVFTSDQNTMYFTRSNTTTKNRKQDQKLKIYRSERIKDTWQEAEELSINSDYFSTAHPALSPDGTLLFFASDRPGGFGESDIYRSVINADGSLEAAVNLGSEINTSGKETFPFVSNENELYFSSDGHFGLGGLDVFYVKIKDDGYGNLLNIGAPVNSNADDFAFGIDKRTGRGFISSNRSTQEGEFVYDNIYTFLETSPIIDVYFAQLAGLVTDKQTGLPIEGALVVLTDADQKVYKQTQTDEDGNYIIETNKFQQYYVNVSSEKYDTDEVLSKPNLELQQIDFELQSNEVALVPGTDLAKVLNIPIIYFDFDKSDIRQDAAVELEKVLAVLNQYPNLKLEIRSHTDSRGNDVYNMALSQRRATSTLDYLVENGITEARLKANGMGETNLINTCSNGVSCSEADHQKNRRSEFIVIE</sequence>
<dbReference type="Gene3D" id="2.60.40.1120">
    <property type="entry name" value="Carboxypeptidase-like, regulatory domain"/>
    <property type="match status" value="1"/>
</dbReference>
<evidence type="ECO:0000313" key="8">
    <source>
        <dbReference type="Proteomes" id="UP000248987"/>
    </source>
</evidence>
<dbReference type="PROSITE" id="PS51123">
    <property type="entry name" value="OMPA_2"/>
    <property type="match status" value="1"/>
</dbReference>